<dbReference type="InterPro" id="IPR004720">
    <property type="entry name" value="PTS_IIB_sorbose-sp"/>
</dbReference>
<evidence type="ECO:0000256" key="2">
    <source>
        <dbReference type="ARBA" id="ARBA00022448"/>
    </source>
</evidence>
<evidence type="ECO:0000256" key="3">
    <source>
        <dbReference type="ARBA" id="ARBA00022490"/>
    </source>
</evidence>
<evidence type="ECO:0000256" key="4">
    <source>
        <dbReference type="ARBA" id="ARBA00022597"/>
    </source>
</evidence>
<gene>
    <name evidence="9" type="ORF">LDX53_07695</name>
</gene>
<keyword evidence="7" id="KW-0418">Kinase</keyword>
<dbReference type="AlphaFoldDB" id="A0AA47B3G8"/>
<dbReference type="GO" id="GO:0005737">
    <property type="term" value="C:cytoplasm"/>
    <property type="evidence" value="ECO:0007669"/>
    <property type="project" value="UniProtKB-SubCell"/>
</dbReference>
<evidence type="ECO:0000256" key="7">
    <source>
        <dbReference type="ARBA" id="ARBA00022777"/>
    </source>
</evidence>
<dbReference type="GO" id="GO:0009401">
    <property type="term" value="P:phosphoenolpyruvate-dependent sugar phosphotransferase system"/>
    <property type="evidence" value="ECO:0007669"/>
    <property type="project" value="UniProtKB-KW"/>
</dbReference>
<dbReference type="RefSeq" id="WP_046327653.1">
    <property type="nucleotide sequence ID" value="NZ_CP084384.1"/>
</dbReference>
<evidence type="ECO:0000259" key="8">
    <source>
        <dbReference type="PROSITE" id="PS51101"/>
    </source>
</evidence>
<proteinExistence type="predicted"/>
<dbReference type="InterPro" id="IPR036667">
    <property type="entry name" value="PTS_IIB_sorbose-sp_sf"/>
</dbReference>
<dbReference type="GO" id="GO:0016301">
    <property type="term" value="F:kinase activity"/>
    <property type="evidence" value="ECO:0007669"/>
    <property type="project" value="UniProtKB-KW"/>
</dbReference>
<evidence type="ECO:0000313" key="10">
    <source>
        <dbReference type="Proteomes" id="UP001164557"/>
    </source>
</evidence>
<reference evidence="9" key="1">
    <citation type="submission" date="2021-09" db="EMBL/GenBank/DDBJ databases">
        <title>Lactobacillus species from Apis mellifera, Switzerland.</title>
        <authorList>
            <person name="Pfister J."/>
            <person name="Brown A."/>
            <person name="Neumann P."/>
            <person name="Collaud A."/>
            <person name="Retschnig G."/>
            <person name="Perreten V."/>
        </authorList>
    </citation>
    <scope>NUCLEOTIDE SEQUENCE</scope>
    <source>
        <strain evidence="9">IBH002</strain>
    </source>
</reference>
<keyword evidence="10" id="KW-1185">Reference proteome</keyword>
<organism evidence="9 10">
    <name type="scientific">Lactobacillus helsingborgensis</name>
    <dbReference type="NCBI Taxonomy" id="1218494"/>
    <lineage>
        <taxon>Bacteria</taxon>
        <taxon>Bacillati</taxon>
        <taxon>Bacillota</taxon>
        <taxon>Bacilli</taxon>
        <taxon>Lactobacillales</taxon>
        <taxon>Lactobacillaceae</taxon>
        <taxon>Lactobacillus</taxon>
    </lineage>
</organism>
<keyword evidence="2" id="KW-0813">Transport</keyword>
<dbReference type="GO" id="GO:0008982">
    <property type="term" value="F:protein-N(PI)-phosphohistidine-sugar phosphotransferase activity"/>
    <property type="evidence" value="ECO:0007669"/>
    <property type="project" value="InterPro"/>
</dbReference>
<name>A0AA47B3G8_9LACO</name>
<keyword evidence="5" id="KW-0808">Transferase</keyword>
<evidence type="ECO:0000256" key="1">
    <source>
        <dbReference type="ARBA" id="ARBA00004496"/>
    </source>
</evidence>
<dbReference type="EMBL" id="CP084389">
    <property type="protein sequence ID" value="UZX29446.1"/>
    <property type="molecule type" value="Genomic_DNA"/>
</dbReference>
<dbReference type="Pfam" id="PF03830">
    <property type="entry name" value="PTSIIB_sorb"/>
    <property type="match status" value="1"/>
</dbReference>
<keyword evidence="6" id="KW-0598">Phosphotransferase system</keyword>
<protein>
    <submittedName>
        <fullName evidence="9">PTS sugar transporter subunit IIB</fullName>
    </submittedName>
</protein>
<evidence type="ECO:0000313" key="9">
    <source>
        <dbReference type="EMBL" id="UZX29446.1"/>
    </source>
</evidence>
<evidence type="ECO:0000256" key="6">
    <source>
        <dbReference type="ARBA" id="ARBA00022683"/>
    </source>
</evidence>
<dbReference type="Proteomes" id="UP001164557">
    <property type="component" value="Chromosome"/>
</dbReference>
<keyword evidence="4 9" id="KW-0762">Sugar transport</keyword>
<dbReference type="Gene3D" id="3.40.35.10">
    <property type="entry name" value="Phosphotransferase system, sorbose subfamily IIB component"/>
    <property type="match status" value="1"/>
</dbReference>
<dbReference type="SUPFAM" id="SSF52728">
    <property type="entry name" value="PTS IIb component"/>
    <property type="match status" value="1"/>
</dbReference>
<dbReference type="PROSITE" id="PS51101">
    <property type="entry name" value="PTS_EIIB_TYPE_4"/>
    <property type="match status" value="1"/>
</dbReference>
<sequence length="156" mass="17486">MKNLVLTRIDDRLIHGQVMTSWIKNKGANQVVIVDDGTANDQYMIEVLEMAIPEEIAIGIFTKEEGVAFFSQELDEPTILLVKGPDVLNYLVDNGIAIEEVDVGGMGTRKDRSVLYKNISTSAEENKQFKSLLDKKVNVFIQVMPQDKPIGIDKYL</sequence>
<accession>A0AA47B3G8</accession>
<feature type="domain" description="PTS EIIB type-4" evidence="8">
    <location>
        <begin position="1"/>
        <end position="156"/>
    </location>
</feature>
<keyword evidence="3" id="KW-0963">Cytoplasm</keyword>
<comment type="subcellular location">
    <subcellularLocation>
        <location evidence="1">Cytoplasm</location>
    </subcellularLocation>
</comment>
<evidence type="ECO:0000256" key="5">
    <source>
        <dbReference type="ARBA" id="ARBA00022679"/>
    </source>
</evidence>